<name>A0A0M4DR19_STRPR</name>
<keyword evidence="2" id="KW-1133">Transmembrane helix</keyword>
<accession>A0A0M4DR19</accession>
<evidence type="ECO:0000256" key="1">
    <source>
        <dbReference type="SAM" id="MobiDB-lite"/>
    </source>
</evidence>
<dbReference type="RefSeq" id="WP_053556918.1">
    <property type="nucleotide sequence ID" value="NZ_CP011340.1"/>
</dbReference>
<evidence type="ECO:0000256" key="2">
    <source>
        <dbReference type="SAM" id="Phobius"/>
    </source>
</evidence>
<dbReference type="EMBL" id="CP011340">
    <property type="protein sequence ID" value="ALC20770.1"/>
    <property type="molecule type" value="Genomic_DNA"/>
</dbReference>
<keyword evidence="2" id="KW-0472">Membrane</keyword>
<dbReference type="AlphaFoldDB" id="A0A0M4DR19"/>
<evidence type="ECO:0000313" key="4">
    <source>
        <dbReference type="Proteomes" id="UP000060513"/>
    </source>
</evidence>
<dbReference type="OrthoDB" id="3406160at2"/>
<dbReference type="Gene3D" id="2.80.10.50">
    <property type="match status" value="1"/>
</dbReference>
<proteinExistence type="predicted"/>
<evidence type="ECO:0000313" key="3">
    <source>
        <dbReference type="EMBL" id="ALC20770.1"/>
    </source>
</evidence>
<dbReference type="Proteomes" id="UP000060513">
    <property type="component" value="Chromosome"/>
</dbReference>
<feature type="transmembrane region" description="Helical" evidence="2">
    <location>
        <begin position="135"/>
        <end position="155"/>
    </location>
</feature>
<dbReference type="PATRIC" id="fig|38300.4.peg.2601"/>
<dbReference type="GeneID" id="97236496"/>
<dbReference type="STRING" id="38300.SPRI_2464"/>
<dbReference type="InterPro" id="IPR035992">
    <property type="entry name" value="Ricin_B-like_lectins"/>
</dbReference>
<organism evidence="3">
    <name type="scientific">Streptomyces pristinaespiralis</name>
    <dbReference type="NCBI Taxonomy" id="38300"/>
    <lineage>
        <taxon>Bacteria</taxon>
        <taxon>Bacillati</taxon>
        <taxon>Actinomycetota</taxon>
        <taxon>Actinomycetes</taxon>
        <taxon>Kitasatosporales</taxon>
        <taxon>Streptomycetaceae</taxon>
        <taxon>Streptomyces</taxon>
    </lineage>
</organism>
<keyword evidence="2" id="KW-0812">Transmembrane</keyword>
<dbReference type="KEGG" id="spri:SPRI_2464"/>
<protein>
    <submittedName>
        <fullName evidence="3">PE-PGRS family protein</fullName>
    </submittedName>
</protein>
<dbReference type="CDD" id="cd00161">
    <property type="entry name" value="beta-trefoil_Ricin-like"/>
    <property type="match status" value="1"/>
</dbReference>
<feature type="region of interest" description="Disordered" evidence="1">
    <location>
        <begin position="95"/>
        <end position="132"/>
    </location>
</feature>
<gene>
    <name evidence="3" type="ORF">SPRI_2464</name>
</gene>
<feature type="compositionally biased region" description="Basic and acidic residues" evidence="1">
    <location>
        <begin position="95"/>
        <end position="104"/>
    </location>
</feature>
<sequence length="322" mass="34310">MDFAGSGAPDPERVRDPAEFVAAMQVLKDRSGLTYRELTSRAEAVGDVLPRSTVANMLGRTTLPREELVAAFVRACGVGPGGMDAWLRVRKELARGERPEHPDTGAEEAAPRPEPQSTDPRPEPEPSSRGPRRRLVALAVAVLFVGAAAAAAVVLTGGDPEDRAQPGPVTGPAPGPVRIRVVHSGLCLAEQGGRNGQLYQQPCSAGSIPRFSLKRLGPDWRLETFHTTYGWGCTGIQEKSTDLRAPVEDQECGKRGTAEAFRIEPVGTPVRGFRLRPLHSDLCVGVEDGAVKAGAELRQLACTEEAEGALFSFDPRPGATPD</sequence>
<reference evidence="3 4" key="1">
    <citation type="submission" date="2015-08" db="EMBL/GenBank/DDBJ databases">
        <title>Genome sequence of the pristinamycin over-producing bacterium Streptomyces pristinaespiralis HCCB10218.</title>
        <authorList>
            <person name="Tian J."/>
            <person name="Yang J."/>
            <person name="Li L."/>
            <person name="Ruan L."/>
            <person name="Wei W."/>
            <person name="Zheng G."/>
            <person name="Wei Z."/>
            <person name="Yang S."/>
            <person name="Ge M."/>
            <person name="Jiang W."/>
            <person name="Lu Y."/>
        </authorList>
    </citation>
    <scope>NUCLEOTIDE SEQUENCE [LARGE SCALE GENOMIC DNA]</scope>
    <source>
        <strain evidence="3 4">HCCB 10218</strain>
    </source>
</reference>
<dbReference type="SUPFAM" id="SSF50370">
    <property type="entry name" value="Ricin B-like lectins"/>
    <property type="match status" value="1"/>
</dbReference>